<evidence type="ECO:0000313" key="2">
    <source>
        <dbReference type="Proteomes" id="UP001323405"/>
    </source>
</evidence>
<comment type="caution">
    <text evidence="1">The sequence shown here is derived from an EMBL/GenBank/DDBJ whole genome shotgun (WGS) entry which is preliminary data.</text>
</comment>
<reference evidence="1 2" key="1">
    <citation type="journal article" date="2023" name="bioRxiv">
        <title>High-quality genome assemblies of four members of thePodospora anserinaspecies complex.</title>
        <authorList>
            <person name="Ament-Velasquez S.L."/>
            <person name="Vogan A.A."/>
            <person name="Wallerman O."/>
            <person name="Hartmann F."/>
            <person name="Gautier V."/>
            <person name="Silar P."/>
            <person name="Giraud T."/>
            <person name="Johannesson H."/>
        </authorList>
    </citation>
    <scope>NUCLEOTIDE SEQUENCE [LARGE SCALE GENOMIC DNA]</scope>
    <source>
        <strain evidence="1 2">CBS 415.72m</strain>
    </source>
</reference>
<organism evidence="1 2">
    <name type="scientific">Podospora pseudocomata</name>
    <dbReference type="NCBI Taxonomy" id="2093779"/>
    <lineage>
        <taxon>Eukaryota</taxon>
        <taxon>Fungi</taxon>
        <taxon>Dikarya</taxon>
        <taxon>Ascomycota</taxon>
        <taxon>Pezizomycotina</taxon>
        <taxon>Sordariomycetes</taxon>
        <taxon>Sordariomycetidae</taxon>
        <taxon>Sordariales</taxon>
        <taxon>Podosporaceae</taxon>
        <taxon>Podospora</taxon>
    </lineage>
</organism>
<evidence type="ECO:0000313" key="1">
    <source>
        <dbReference type="EMBL" id="KAK4650931.1"/>
    </source>
</evidence>
<gene>
    <name evidence="1" type="ORF">QC762_0115140</name>
</gene>
<protein>
    <submittedName>
        <fullName evidence="1">Uncharacterized protein</fullName>
    </submittedName>
</protein>
<name>A0ABR0G5C0_9PEZI</name>
<keyword evidence="2" id="KW-1185">Reference proteome</keyword>
<dbReference type="RefSeq" id="XP_062739906.1">
    <property type="nucleotide sequence ID" value="XM_062884346.1"/>
</dbReference>
<dbReference type="Proteomes" id="UP001323405">
    <property type="component" value="Unassembled WGS sequence"/>
</dbReference>
<dbReference type="EMBL" id="JAFFHA010000009">
    <property type="protein sequence ID" value="KAK4650931.1"/>
    <property type="molecule type" value="Genomic_DNA"/>
</dbReference>
<proteinExistence type="predicted"/>
<accession>A0ABR0G5C0</accession>
<dbReference type="GeneID" id="87904193"/>
<sequence>MAVFDNISDILNAPPDHLKAALRVLCSKNGDVQKTLTEYLSTLHQVCTIPLLGRVDAAGTFKPAVKTTAPISLQSEFHLYERCEETFFDSENKHGECEYHDV</sequence>